<keyword evidence="1" id="KW-0472">Membrane</keyword>
<proteinExistence type="predicted"/>
<protein>
    <recommendedName>
        <fullName evidence="4">Transmembrane protein</fullName>
    </recommendedName>
</protein>
<name>A0A8S1PN54_9CILI</name>
<reference evidence="2" key="1">
    <citation type="submission" date="2021-01" db="EMBL/GenBank/DDBJ databases">
        <authorList>
            <consortium name="Genoscope - CEA"/>
            <person name="William W."/>
        </authorList>
    </citation>
    <scope>NUCLEOTIDE SEQUENCE</scope>
</reference>
<evidence type="ECO:0000313" key="3">
    <source>
        <dbReference type="Proteomes" id="UP000692954"/>
    </source>
</evidence>
<accession>A0A8S1PN54</accession>
<evidence type="ECO:0000313" key="2">
    <source>
        <dbReference type="EMBL" id="CAD8104269.1"/>
    </source>
</evidence>
<dbReference type="EMBL" id="CAJJDN010000082">
    <property type="protein sequence ID" value="CAD8104269.1"/>
    <property type="molecule type" value="Genomic_DNA"/>
</dbReference>
<organism evidence="2 3">
    <name type="scientific">Paramecium sonneborni</name>
    <dbReference type="NCBI Taxonomy" id="65129"/>
    <lineage>
        <taxon>Eukaryota</taxon>
        <taxon>Sar</taxon>
        <taxon>Alveolata</taxon>
        <taxon>Ciliophora</taxon>
        <taxon>Intramacronucleata</taxon>
        <taxon>Oligohymenophorea</taxon>
        <taxon>Peniculida</taxon>
        <taxon>Parameciidae</taxon>
        <taxon>Paramecium</taxon>
    </lineage>
</organism>
<dbReference type="AlphaFoldDB" id="A0A8S1PN54"/>
<evidence type="ECO:0000256" key="1">
    <source>
        <dbReference type="SAM" id="Phobius"/>
    </source>
</evidence>
<dbReference type="Proteomes" id="UP000692954">
    <property type="component" value="Unassembled WGS sequence"/>
</dbReference>
<evidence type="ECO:0008006" key="4">
    <source>
        <dbReference type="Google" id="ProtNLM"/>
    </source>
</evidence>
<feature type="transmembrane region" description="Helical" evidence="1">
    <location>
        <begin position="55"/>
        <end position="77"/>
    </location>
</feature>
<sequence length="165" mass="19722">MYEDIDHQQENNAYVEQQDQVESMDNTDEIEFKQLNYDQALSQVGSSGYYQKRTFVIFGLQWMITTWILFAPVFYFIQPTIDCKNDINCINECSTLILDEKCLSYICINQELSFLLVIHQIQHLILYCLANRHYNQQLNRLFILAHQQDSLSFHLQLIIMEENWH</sequence>
<keyword evidence="1" id="KW-1133">Transmembrane helix</keyword>
<comment type="caution">
    <text evidence="2">The sequence shown here is derived from an EMBL/GenBank/DDBJ whole genome shotgun (WGS) entry which is preliminary data.</text>
</comment>
<gene>
    <name evidence="2" type="ORF">PSON_ATCC_30995.1.T0820018</name>
</gene>
<keyword evidence="1" id="KW-0812">Transmembrane</keyword>
<keyword evidence="3" id="KW-1185">Reference proteome</keyword>